<dbReference type="OrthoDB" id="7053758at2"/>
<reference evidence="2 3" key="1">
    <citation type="submission" date="2018-01" db="EMBL/GenBank/DDBJ databases">
        <title>The draft genome sequence of Halioglobus lutimaris HF004.</title>
        <authorList>
            <person name="Du Z.-J."/>
            <person name="Shi M.-J."/>
        </authorList>
    </citation>
    <scope>NUCLEOTIDE SEQUENCE [LARGE SCALE GENOMIC DNA]</scope>
    <source>
        <strain evidence="2 3">HF004</strain>
    </source>
</reference>
<feature type="domain" description="DUF1214" evidence="1">
    <location>
        <begin position="136"/>
        <end position="171"/>
    </location>
</feature>
<dbReference type="InterPro" id="IPR010621">
    <property type="entry name" value="DUF1214"/>
</dbReference>
<proteinExistence type="predicted"/>
<dbReference type="Pfam" id="PF06742">
    <property type="entry name" value="DUF1214"/>
    <property type="match status" value="1"/>
</dbReference>
<comment type="caution">
    <text evidence="2">The sequence shown here is derived from an EMBL/GenBank/DDBJ whole genome shotgun (WGS) entry which is preliminary data.</text>
</comment>
<dbReference type="EMBL" id="PKUS01000051">
    <property type="protein sequence ID" value="PLW66708.1"/>
    <property type="molecule type" value="Genomic_DNA"/>
</dbReference>
<evidence type="ECO:0000313" key="2">
    <source>
        <dbReference type="EMBL" id="PLW66708.1"/>
    </source>
</evidence>
<gene>
    <name evidence="2" type="ORF">C0039_20345</name>
</gene>
<evidence type="ECO:0000313" key="3">
    <source>
        <dbReference type="Proteomes" id="UP000235005"/>
    </source>
</evidence>
<name>A0A2N5WWU4_9GAMM</name>
<organism evidence="2 3">
    <name type="scientific">Pseudohalioglobus lutimaris</name>
    <dbReference type="NCBI Taxonomy" id="1737061"/>
    <lineage>
        <taxon>Bacteria</taxon>
        <taxon>Pseudomonadati</taxon>
        <taxon>Pseudomonadota</taxon>
        <taxon>Gammaproteobacteria</taxon>
        <taxon>Cellvibrionales</taxon>
        <taxon>Halieaceae</taxon>
        <taxon>Pseudohalioglobus</taxon>
    </lineage>
</organism>
<dbReference type="RefSeq" id="WP_101519142.1">
    <property type="nucleotide sequence ID" value="NZ_PKUS01000051.1"/>
</dbReference>
<accession>A0A2N5WWU4</accession>
<evidence type="ECO:0000259" key="1">
    <source>
        <dbReference type="Pfam" id="PF06742"/>
    </source>
</evidence>
<sequence>MSDHSAADAKILDGSTWDEFCDALKEAGRIVHSENAPQDAFNKAEGYRYLTRLLRGGLESYLEFSDPLFPQLRCGAHETIKLGADNPDNRYESSPIRSQFDYRITGKRNTVSYLGISTTINKYGSGGTMEVTGHIDHRDMDVDANGNIEIIVSREKQPGNWLPMAEDSNSVLVRQTFQDRIGEQAADLKIERLGASEERPEPFNAEKLQRGLVGATMWVQGAAQMFENWVESFLPTLNELPPADQAYCQSIGGDPNIFYFHSAWQLADDEVFVIDAPDIPECETWNFQLDNWWMESLDYRHHTIHVNKHTAHYQPDGSVRVVVSHVDPGVPNWIETAGHNMGTMCWRWIGAQRHPLLKTRVMKLADL</sequence>
<keyword evidence="3" id="KW-1185">Reference proteome</keyword>
<dbReference type="AlphaFoldDB" id="A0A2N5WWU4"/>
<dbReference type="Proteomes" id="UP000235005">
    <property type="component" value="Unassembled WGS sequence"/>
</dbReference>
<protein>
    <recommendedName>
        <fullName evidence="1">DUF1214 domain-containing protein</fullName>
    </recommendedName>
</protein>